<dbReference type="PANTHER" id="PTHR22980">
    <property type="entry name" value="CORTISTATIN"/>
    <property type="match status" value="1"/>
</dbReference>
<keyword evidence="8" id="KW-1185">Reference proteome</keyword>
<protein>
    <recommendedName>
        <fullName evidence="6">CENP-T/Histone H4 histone fold domain-containing protein</fullName>
    </recommendedName>
</protein>
<dbReference type="InterPro" id="IPR009072">
    <property type="entry name" value="Histone-fold"/>
</dbReference>
<dbReference type="GO" id="GO:0000712">
    <property type="term" value="P:resolution of meiotic recombination intermediates"/>
    <property type="evidence" value="ECO:0007669"/>
    <property type="project" value="TreeGrafter"/>
</dbReference>
<organism evidence="7 8">
    <name type="scientific">Aspergillus indologenus CBS 114.80</name>
    <dbReference type="NCBI Taxonomy" id="1450541"/>
    <lineage>
        <taxon>Eukaryota</taxon>
        <taxon>Fungi</taxon>
        <taxon>Dikarya</taxon>
        <taxon>Ascomycota</taxon>
        <taxon>Pezizomycotina</taxon>
        <taxon>Eurotiomycetes</taxon>
        <taxon>Eurotiomycetidae</taxon>
        <taxon>Eurotiales</taxon>
        <taxon>Aspergillaceae</taxon>
        <taxon>Aspergillus</taxon>
        <taxon>Aspergillus subgen. Circumdati</taxon>
    </lineage>
</organism>
<dbReference type="SUPFAM" id="SSF47113">
    <property type="entry name" value="Histone-fold"/>
    <property type="match status" value="1"/>
</dbReference>
<dbReference type="FunFam" id="1.10.20.10:FF:000105">
    <property type="entry name" value="Inner kinetochore subunit cnp20"/>
    <property type="match status" value="1"/>
</dbReference>
<dbReference type="PANTHER" id="PTHR22980:SF5">
    <property type="entry name" value="CENP-T_HISTONE H4 HISTONE FOLD DOMAIN-CONTAINING PROTEIN"/>
    <property type="match status" value="1"/>
</dbReference>
<feature type="compositionally biased region" description="Basic and acidic residues" evidence="5">
    <location>
        <begin position="193"/>
        <end position="203"/>
    </location>
</feature>
<evidence type="ECO:0000256" key="5">
    <source>
        <dbReference type="SAM" id="MobiDB-lite"/>
    </source>
</evidence>
<evidence type="ECO:0000256" key="4">
    <source>
        <dbReference type="ARBA" id="ARBA00023242"/>
    </source>
</evidence>
<proteinExistence type="predicted"/>
<evidence type="ECO:0000256" key="2">
    <source>
        <dbReference type="ARBA" id="ARBA00004286"/>
    </source>
</evidence>
<reference evidence="7 8" key="1">
    <citation type="submission" date="2018-02" db="EMBL/GenBank/DDBJ databases">
        <title>The genomes of Aspergillus section Nigri reveals drivers in fungal speciation.</title>
        <authorList>
            <consortium name="DOE Joint Genome Institute"/>
            <person name="Vesth T.C."/>
            <person name="Nybo J."/>
            <person name="Theobald S."/>
            <person name="Brandl J."/>
            <person name="Frisvad J.C."/>
            <person name="Nielsen K.F."/>
            <person name="Lyhne E.K."/>
            <person name="Kogle M.E."/>
            <person name="Kuo A."/>
            <person name="Riley R."/>
            <person name="Clum A."/>
            <person name="Nolan M."/>
            <person name="Lipzen A."/>
            <person name="Salamov A."/>
            <person name="Henrissat B."/>
            <person name="Wiebenga A."/>
            <person name="De vries R.P."/>
            <person name="Grigoriev I.V."/>
            <person name="Mortensen U.H."/>
            <person name="Andersen M.R."/>
            <person name="Baker S.E."/>
        </authorList>
    </citation>
    <scope>NUCLEOTIDE SEQUENCE [LARGE SCALE GENOMIC DNA]</scope>
    <source>
        <strain evidence="7 8">CBS 114.80</strain>
    </source>
</reference>
<evidence type="ECO:0000256" key="3">
    <source>
        <dbReference type="ARBA" id="ARBA00022454"/>
    </source>
</evidence>
<evidence type="ECO:0000256" key="1">
    <source>
        <dbReference type="ARBA" id="ARBA00004123"/>
    </source>
</evidence>
<dbReference type="InterPro" id="IPR035425">
    <property type="entry name" value="CENP-T/H4_C"/>
</dbReference>
<dbReference type="GO" id="GO:0003682">
    <property type="term" value="F:chromatin binding"/>
    <property type="evidence" value="ECO:0007669"/>
    <property type="project" value="TreeGrafter"/>
</dbReference>
<name>A0A2V5IML6_9EURO</name>
<feature type="compositionally biased region" description="Acidic residues" evidence="5">
    <location>
        <begin position="223"/>
        <end position="232"/>
    </location>
</feature>
<evidence type="ECO:0000259" key="6">
    <source>
        <dbReference type="Pfam" id="PF15511"/>
    </source>
</evidence>
<dbReference type="Gene3D" id="1.10.20.10">
    <property type="entry name" value="Histone, subunit A"/>
    <property type="match status" value="1"/>
</dbReference>
<accession>A0A2V5IML6</accession>
<comment type="subcellular location">
    <subcellularLocation>
        <location evidence="2">Chromosome</location>
    </subcellularLocation>
    <subcellularLocation>
        <location evidence="1">Nucleus</location>
    </subcellularLocation>
</comment>
<feature type="region of interest" description="Disordered" evidence="5">
    <location>
        <begin position="1"/>
        <end position="99"/>
    </location>
</feature>
<dbReference type="EMBL" id="KZ825681">
    <property type="protein sequence ID" value="PYI25097.1"/>
    <property type="molecule type" value="Genomic_DNA"/>
</dbReference>
<keyword evidence="3" id="KW-0158">Chromosome</keyword>
<dbReference type="GO" id="GO:0005694">
    <property type="term" value="C:chromosome"/>
    <property type="evidence" value="ECO:0007669"/>
    <property type="project" value="UniProtKB-SubCell"/>
</dbReference>
<evidence type="ECO:0000313" key="7">
    <source>
        <dbReference type="EMBL" id="PYI25097.1"/>
    </source>
</evidence>
<feature type="compositionally biased region" description="Polar residues" evidence="5">
    <location>
        <begin position="41"/>
        <end position="61"/>
    </location>
</feature>
<keyword evidence="4" id="KW-0539">Nucleus</keyword>
<feature type="domain" description="CENP-T/Histone H4 histone fold" evidence="6">
    <location>
        <begin position="369"/>
        <end position="476"/>
    </location>
</feature>
<gene>
    <name evidence="7" type="ORF">BP00DRAFT_410332</name>
</gene>
<feature type="region of interest" description="Disordered" evidence="5">
    <location>
        <begin position="113"/>
        <end position="181"/>
    </location>
</feature>
<dbReference type="GO" id="GO:0071821">
    <property type="term" value="C:FANCM-MHF complex"/>
    <property type="evidence" value="ECO:0007669"/>
    <property type="project" value="TreeGrafter"/>
</dbReference>
<feature type="region of interest" description="Disordered" evidence="5">
    <location>
        <begin position="193"/>
        <end position="295"/>
    </location>
</feature>
<feature type="compositionally biased region" description="Polar residues" evidence="5">
    <location>
        <begin position="17"/>
        <end position="33"/>
    </location>
</feature>
<feature type="compositionally biased region" description="Acidic residues" evidence="5">
    <location>
        <begin position="139"/>
        <end position="150"/>
    </location>
</feature>
<dbReference type="AlphaFoldDB" id="A0A2V5IML6"/>
<dbReference type="GO" id="GO:0046982">
    <property type="term" value="F:protein heterodimerization activity"/>
    <property type="evidence" value="ECO:0007669"/>
    <property type="project" value="InterPro"/>
</dbReference>
<dbReference type="Pfam" id="PF15511">
    <property type="entry name" value="CENP-T_C"/>
    <property type="match status" value="1"/>
</dbReference>
<evidence type="ECO:0000313" key="8">
    <source>
        <dbReference type="Proteomes" id="UP000248817"/>
    </source>
</evidence>
<dbReference type="Proteomes" id="UP000248817">
    <property type="component" value="Unassembled WGS sequence"/>
</dbReference>
<dbReference type="GO" id="GO:0031297">
    <property type="term" value="P:replication fork processing"/>
    <property type="evidence" value="ECO:0007669"/>
    <property type="project" value="TreeGrafter"/>
</dbReference>
<dbReference type="CDD" id="cd22920">
    <property type="entry name" value="HFD_CENP-T"/>
    <property type="match status" value="1"/>
</dbReference>
<sequence length="477" mass="52489">MSTTPNPRRRSPRLSEVSESFSPIGDTTLTQLSRLPIPTKNPLTPSRHATSTTTPSANRFTPRNRGVGAPATPFRLNAIQRRNANTPGRDRRKSGRIQRETTFDILRNLGKALAPTTQPIRSSPSEKPEPVAPEPVEPEKDEFEILDNEPELERPRLSLPLEEVYEVDEEPEMRPPRLSLAIEEDDITVEYPRRAASELDRGRLSMMGPRLSENFGDATRLDSDDEDDEDDTGLVHGDDAGDEADETIDSQGAFDRGGDTEDLGRFNFEFNFPSPPAPGVGDLDQNAPMHDDEGFELPPVDMPLDMDVGPGDDDDASSVSDAGGDFGMEFPAPESVAMSEVRSPGIVGGGLREEDQYAPGVKQKKLSRHGIPVPNLPVGVVKKLAMRFARARHGSKAKISKETLAAIEQASSWFFEQASDDLAAYAKHAGRKTIDESDVTTLMRRQRHLSNATTVFSLAQKHLPKELLQDMRLAMPP</sequence>